<gene>
    <name evidence="11" type="ORF">Clacol_005541</name>
</gene>
<dbReference type="GO" id="GO:0005543">
    <property type="term" value="F:phospholipid binding"/>
    <property type="evidence" value="ECO:0007669"/>
    <property type="project" value="TreeGrafter"/>
</dbReference>
<keyword evidence="5" id="KW-0811">Translocation</keyword>
<dbReference type="PANTHER" id="PTHR21527">
    <property type="entry name" value="NUCLEOPORIN NUP35"/>
    <property type="match status" value="1"/>
</dbReference>
<evidence type="ECO:0000256" key="3">
    <source>
        <dbReference type="ARBA" id="ARBA00022816"/>
    </source>
</evidence>
<feature type="region of interest" description="Disordered" evidence="9">
    <location>
        <begin position="150"/>
        <end position="169"/>
    </location>
</feature>
<dbReference type="GO" id="GO:0017056">
    <property type="term" value="F:structural constituent of nuclear pore"/>
    <property type="evidence" value="ECO:0007669"/>
    <property type="project" value="TreeGrafter"/>
</dbReference>
<dbReference type="GO" id="GO:0044615">
    <property type="term" value="C:nuclear pore nuclear basket"/>
    <property type="evidence" value="ECO:0007669"/>
    <property type="project" value="TreeGrafter"/>
</dbReference>
<evidence type="ECO:0000256" key="7">
    <source>
        <dbReference type="ARBA" id="ARBA00023242"/>
    </source>
</evidence>
<dbReference type="InterPro" id="IPR007846">
    <property type="entry name" value="RRM_NUP35_dom"/>
</dbReference>
<keyword evidence="2 8" id="KW-0813">Transport</keyword>
<dbReference type="PROSITE" id="PS51472">
    <property type="entry name" value="RRM_NUP35"/>
    <property type="match status" value="1"/>
</dbReference>
<dbReference type="EMBL" id="BPWL01000006">
    <property type="protein sequence ID" value="GJJ11309.1"/>
    <property type="molecule type" value="Genomic_DNA"/>
</dbReference>
<dbReference type="SUPFAM" id="SSF54928">
    <property type="entry name" value="RNA-binding domain, RBD"/>
    <property type="match status" value="1"/>
</dbReference>
<dbReference type="GO" id="GO:0006607">
    <property type="term" value="P:NLS-bearing protein import into nucleus"/>
    <property type="evidence" value="ECO:0007669"/>
    <property type="project" value="TreeGrafter"/>
</dbReference>
<keyword evidence="4" id="KW-0653">Protein transport</keyword>
<keyword evidence="6 8" id="KW-0906">Nuclear pore complex</keyword>
<dbReference type="InterPro" id="IPR012677">
    <property type="entry name" value="Nucleotide-bd_a/b_plait_sf"/>
</dbReference>
<keyword evidence="3 8" id="KW-0509">mRNA transport</keyword>
<feature type="compositionally biased region" description="Polar residues" evidence="9">
    <location>
        <begin position="1"/>
        <end position="11"/>
    </location>
</feature>
<organism evidence="11 12">
    <name type="scientific">Clathrus columnatus</name>
    <dbReference type="NCBI Taxonomy" id="1419009"/>
    <lineage>
        <taxon>Eukaryota</taxon>
        <taxon>Fungi</taxon>
        <taxon>Dikarya</taxon>
        <taxon>Basidiomycota</taxon>
        <taxon>Agaricomycotina</taxon>
        <taxon>Agaricomycetes</taxon>
        <taxon>Phallomycetidae</taxon>
        <taxon>Phallales</taxon>
        <taxon>Clathraceae</taxon>
        <taxon>Clathrus</taxon>
    </lineage>
</organism>
<evidence type="ECO:0000256" key="4">
    <source>
        <dbReference type="ARBA" id="ARBA00022927"/>
    </source>
</evidence>
<dbReference type="GO" id="GO:0003676">
    <property type="term" value="F:nucleic acid binding"/>
    <property type="evidence" value="ECO:0007669"/>
    <property type="project" value="InterPro"/>
</dbReference>
<accession>A0AAV5A9N0</accession>
<feature type="compositionally biased region" description="Polar residues" evidence="9">
    <location>
        <begin position="45"/>
        <end position="61"/>
    </location>
</feature>
<feature type="region of interest" description="Disordered" evidence="9">
    <location>
        <begin position="81"/>
        <end position="105"/>
    </location>
</feature>
<comment type="subcellular location">
    <subcellularLocation>
        <location evidence="1">Nucleus</location>
        <location evidence="1">Nuclear pore complex</location>
    </subcellularLocation>
</comment>
<evidence type="ECO:0000256" key="9">
    <source>
        <dbReference type="SAM" id="MobiDB-lite"/>
    </source>
</evidence>
<evidence type="ECO:0000256" key="5">
    <source>
        <dbReference type="ARBA" id="ARBA00023010"/>
    </source>
</evidence>
<proteinExistence type="predicted"/>
<feature type="compositionally biased region" description="Polar residues" evidence="9">
    <location>
        <begin position="311"/>
        <end position="323"/>
    </location>
</feature>
<evidence type="ECO:0000256" key="2">
    <source>
        <dbReference type="ARBA" id="ARBA00022448"/>
    </source>
</evidence>
<dbReference type="Proteomes" id="UP001050691">
    <property type="component" value="Unassembled WGS sequence"/>
</dbReference>
<feature type="domain" description="RRM Nup35-type" evidence="10">
    <location>
        <begin position="173"/>
        <end position="253"/>
    </location>
</feature>
<dbReference type="AlphaFoldDB" id="A0AAV5A9N0"/>
<evidence type="ECO:0000256" key="6">
    <source>
        <dbReference type="ARBA" id="ARBA00023132"/>
    </source>
</evidence>
<dbReference type="Gene3D" id="3.30.70.330">
    <property type="match status" value="1"/>
</dbReference>
<dbReference type="Pfam" id="PF05172">
    <property type="entry name" value="RRM_Nup35"/>
    <property type="match status" value="1"/>
</dbReference>
<feature type="compositionally biased region" description="Low complexity" evidence="9">
    <location>
        <begin position="259"/>
        <end position="274"/>
    </location>
</feature>
<evidence type="ECO:0000256" key="1">
    <source>
        <dbReference type="ARBA" id="ARBA00004567"/>
    </source>
</evidence>
<dbReference type="GO" id="GO:0044613">
    <property type="term" value="C:nuclear pore central transport channel"/>
    <property type="evidence" value="ECO:0007669"/>
    <property type="project" value="TreeGrafter"/>
</dbReference>
<dbReference type="GO" id="GO:0006999">
    <property type="term" value="P:nuclear pore organization"/>
    <property type="evidence" value="ECO:0007669"/>
    <property type="project" value="TreeGrafter"/>
</dbReference>
<dbReference type="GO" id="GO:0051028">
    <property type="term" value="P:mRNA transport"/>
    <property type="evidence" value="ECO:0007669"/>
    <property type="project" value="UniProtKB-UniRule"/>
</dbReference>
<keyword evidence="7 8" id="KW-0539">Nucleus</keyword>
<evidence type="ECO:0000313" key="11">
    <source>
        <dbReference type="EMBL" id="GJJ11309.1"/>
    </source>
</evidence>
<evidence type="ECO:0000259" key="10">
    <source>
        <dbReference type="PROSITE" id="PS51472"/>
    </source>
</evidence>
<feature type="region of interest" description="Disordered" evidence="9">
    <location>
        <begin position="256"/>
        <end position="323"/>
    </location>
</feature>
<sequence length="349" mass="38068">MFPTQSTSSPLTPGDRTNRSGLPHSHSQSSMPFSASTSSSVGWGATNSPGLNDPFTPSRSHYQPGFLMSMTQNNTTPTGGQLIEEPPIIPTKFNPTASRTSPSEFGLESMFERTKPRRQRQTTSVDDDAPPTMSITDMMDEVHVNPFQRRDAQSGSPALRPRPVQQVQPQPNTSQIVYLNIFGYPLDCYESVVKLFQGLGDTTEPEPSENGLWFTLGFRNSWEAERALRRNGKIMDEMYMIGVAKANGSTVTVDVPMDTSGPRPGSLPGSPPTTDSYPSNRDSLQPAFKMNRSTSFGKPLTVEPSTAAFKTPTNKAKAQPTTTTPIRVQANEAPQGSALSKISDMIFGW</sequence>
<comment type="caution">
    <text evidence="11">The sequence shown here is derived from an EMBL/GenBank/DDBJ whole genome shotgun (WGS) entry which is preliminary data.</text>
</comment>
<dbReference type="InterPro" id="IPR035979">
    <property type="entry name" value="RBD_domain_sf"/>
</dbReference>
<dbReference type="PANTHER" id="PTHR21527:SF6">
    <property type="entry name" value="NUCLEOPORIN NUP35"/>
    <property type="match status" value="1"/>
</dbReference>
<protein>
    <recommendedName>
        <fullName evidence="10">RRM Nup35-type domain-containing protein</fullName>
    </recommendedName>
</protein>
<feature type="compositionally biased region" description="Polar residues" evidence="9">
    <location>
        <begin position="93"/>
        <end position="103"/>
    </location>
</feature>
<reference evidence="11" key="1">
    <citation type="submission" date="2021-10" db="EMBL/GenBank/DDBJ databases">
        <title>De novo Genome Assembly of Clathrus columnatus (Basidiomycota, Fungi) Using Illumina and Nanopore Sequence Data.</title>
        <authorList>
            <person name="Ogiso-Tanaka E."/>
            <person name="Itagaki H."/>
            <person name="Hosoya T."/>
            <person name="Hosaka K."/>
        </authorList>
    </citation>
    <scope>NUCLEOTIDE SEQUENCE</scope>
    <source>
        <strain evidence="11">MO-923</strain>
    </source>
</reference>
<feature type="compositionally biased region" description="Low complexity" evidence="9">
    <location>
        <begin position="27"/>
        <end position="40"/>
    </location>
</feature>
<keyword evidence="12" id="KW-1185">Reference proteome</keyword>
<feature type="region of interest" description="Disordered" evidence="9">
    <location>
        <begin position="113"/>
        <end position="132"/>
    </location>
</feature>
<evidence type="ECO:0000313" key="12">
    <source>
        <dbReference type="Proteomes" id="UP001050691"/>
    </source>
</evidence>
<feature type="region of interest" description="Disordered" evidence="9">
    <location>
        <begin position="1"/>
        <end position="68"/>
    </location>
</feature>
<evidence type="ECO:0000256" key="8">
    <source>
        <dbReference type="PROSITE-ProRule" id="PRU00804"/>
    </source>
</evidence>
<name>A0AAV5A9N0_9AGAM</name>